<keyword evidence="4" id="KW-1185">Reference proteome</keyword>
<keyword evidence="2" id="KW-1133">Transmembrane helix</keyword>
<reference evidence="3 4" key="2">
    <citation type="journal article" date="2021" name="Curr. Genet.">
        <title>Genetic response to nitrogen starvation in the aggressive Eucalyptus foliar pathogen Teratosphaeria destructans.</title>
        <authorList>
            <person name="Havenga M."/>
            <person name="Wingfield B.D."/>
            <person name="Wingfield M.J."/>
            <person name="Dreyer L.L."/>
            <person name="Roets F."/>
            <person name="Aylward J."/>
        </authorList>
    </citation>
    <scope>NUCLEOTIDE SEQUENCE [LARGE SCALE GENOMIC DNA]</scope>
    <source>
        <strain evidence="3">CMW44962</strain>
    </source>
</reference>
<accession>A0A9W7SYX8</accession>
<dbReference type="Proteomes" id="UP001138500">
    <property type="component" value="Unassembled WGS sequence"/>
</dbReference>
<evidence type="ECO:0000313" key="3">
    <source>
        <dbReference type="EMBL" id="KAH9843272.1"/>
    </source>
</evidence>
<evidence type="ECO:0000313" key="4">
    <source>
        <dbReference type="Proteomes" id="UP001138500"/>
    </source>
</evidence>
<organism evidence="3 4">
    <name type="scientific">Teratosphaeria destructans</name>
    <dbReference type="NCBI Taxonomy" id="418781"/>
    <lineage>
        <taxon>Eukaryota</taxon>
        <taxon>Fungi</taxon>
        <taxon>Dikarya</taxon>
        <taxon>Ascomycota</taxon>
        <taxon>Pezizomycotina</taxon>
        <taxon>Dothideomycetes</taxon>
        <taxon>Dothideomycetidae</taxon>
        <taxon>Mycosphaerellales</taxon>
        <taxon>Teratosphaeriaceae</taxon>
        <taxon>Teratosphaeria</taxon>
    </lineage>
</organism>
<evidence type="ECO:0000256" key="1">
    <source>
        <dbReference type="SAM" id="MobiDB-lite"/>
    </source>
</evidence>
<name>A0A9W7SYX8_9PEZI</name>
<protein>
    <submittedName>
        <fullName evidence="3">Uncharacterized protein</fullName>
    </submittedName>
</protein>
<feature type="transmembrane region" description="Helical" evidence="2">
    <location>
        <begin position="38"/>
        <end position="55"/>
    </location>
</feature>
<keyword evidence="2" id="KW-0812">Transmembrane</keyword>
<feature type="compositionally biased region" description="Basic residues" evidence="1">
    <location>
        <begin position="26"/>
        <end position="35"/>
    </location>
</feature>
<keyword evidence="2" id="KW-0472">Membrane</keyword>
<evidence type="ECO:0000256" key="2">
    <source>
        <dbReference type="SAM" id="Phobius"/>
    </source>
</evidence>
<reference evidence="3 4" key="1">
    <citation type="journal article" date="2018" name="IMA Fungus">
        <title>IMA Genome-F 10: Nine draft genome sequences of Claviceps purpurea s.lat., including C. arundinis, C. humidiphila, and C. cf. spartinae, pseudomolecules for the pitch canker pathogen Fusarium circinatum, draft genome of Davidsoniella eucalypti, Grosmannia galeiformis, Quambalaria eucalypti, and Teratosphaeria destructans.</title>
        <authorList>
            <person name="Wingfield B.D."/>
            <person name="Liu M."/>
            <person name="Nguyen H.D."/>
            <person name="Lane F.A."/>
            <person name="Morgan S.W."/>
            <person name="De Vos L."/>
            <person name="Wilken P.M."/>
            <person name="Duong T.A."/>
            <person name="Aylward J."/>
            <person name="Coetzee M.P."/>
            <person name="Dadej K."/>
            <person name="De Beer Z.W."/>
            <person name="Findlay W."/>
            <person name="Havenga M."/>
            <person name="Kolarik M."/>
            <person name="Menzies J.G."/>
            <person name="Naidoo K."/>
            <person name="Pochopski O."/>
            <person name="Shoukouhi P."/>
            <person name="Santana Q.C."/>
            <person name="Seifert K.A."/>
            <person name="Soal N."/>
            <person name="Steenkamp E.T."/>
            <person name="Tatham C.T."/>
            <person name="van der Nest M.A."/>
            <person name="Wingfield M.J."/>
        </authorList>
    </citation>
    <scope>NUCLEOTIDE SEQUENCE [LARGE SCALE GENOMIC DNA]</scope>
    <source>
        <strain evidence="3">CMW44962</strain>
    </source>
</reference>
<feature type="compositionally biased region" description="Polar residues" evidence="1">
    <location>
        <begin position="1"/>
        <end position="10"/>
    </location>
</feature>
<proteinExistence type="predicted"/>
<comment type="caution">
    <text evidence="3">The sequence shown here is derived from an EMBL/GenBank/DDBJ whole genome shotgun (WGS) entry which is preliminary data.</text>
</comment>
<dbReference type="EMBL" id="RIBY02000406">
    <property type="protein sequence ID" value="KAH9843272.1"/>
    <property type="molecule type" value="Genomic_DNA"/>
</dbReference>
<feature type="region of interest" description="Disordered" evidence="1">
    <location>
        <begin position="1"/>
        <end position="35"/>
    </location>
</feature>
<dbReference type="AlphaFoldDB" id="A0A9W7SYX8"/>
<sequence length="100" mass="10428">MSAAGSVTSKRSARGCGAASPSRTSRSSKCRRARSSRPAIIAAGAITLAMTVLVCRAMRAAARMAACGRLLTRTASYRSSGSPRGRMAMVMATRWPSSMT</sequence>
<gene>
    <name evidence="3" type="ORF">Tdes44962_MAKER10533</name>
</gene>